<dbReference type="Pfam" id="PF12096">
    <property type="entry name" value="DUF3572"/>
    <property type="match status" value="1"/>
</dbReference>
<dbReference type="EMBL" id="PVTT01000001">
    <property type="protein sequence ID" value="PRY94641.1"/>
    <property type="molecule type" value="Genomic_DNA"/>
</dbReference>
<name>A0A2T0X6R0_9RHOB</name>
<comment type="caution">
    <text evidence="1">The sequence shown here is derived from an EMBL/GenBank/DDBJ whole genome shotgun (WGS) entry which is preliminary data.</text>
</comment>
<accession>A0A2T0X6R0</accession>
<protein>
    <submittedName>
        <fullName evidence="1">Uncharacterized protein DUF3572</fullName>
    </submittedName>
</protein>
<organism evidence="1 2">
    <name type="scientific">Hasllibacter halocynthiae</name>
    <dbReference type="NCBI Taxonomy" id="595589"/>
    <lineage>
        <taxon>Bacteria</taxon>
        <taxon>Pseudomonadati</taxon>
        <taxon>Pseudomonadota</taxon>
        <taxon>Alphaproteobacteria</taxon>
        <taxon>Rhodobacterales</taxon>
        <taxon>Roseobacteraceae</taxon>
        <taxon>Hasllibacter</taxon>
    </lineage>
</organism>
<proteinExistence type="predicted"/>
<evidence type="ECO:0000313" key="1">
    <source>
        <dbReference type="EMBL" id="PRY94641.1"/>
    </source>
</evidence>
<dbReference type="AlphaFoldDB" id="A0A2T0X6R0"/>
<keyword evidence="2" id="KW-1185">Reference proteome</keyword>
<evidence type="ECO:0000313" key="2">
    <source>
        <dbReference type="Proteomes" id="UP000238801"/>
    </source>
</evidence>
<gene>
    <name evidence="1" type="ORF">BCF33_0235</name>
</gene>
<dbReference type="RefSeq" id="WP_106159120.1">
    <property type="nucleotide sequence ID" value="NZ_PVTT01000001.1"/>
</dbReference>
<reference evidence="1 2" key="1">
    <citation type="submission" date="2018-03" db="EMBL/GenBank/DDBJ databases">
        <title>Genomic Encyclopedia of Archaeal and Bacterial Type Strains, Phase II (KMG-II): from individual species to whole genera.</title>
        <authorList>
            <person name="Goeker M."/>
        </authorList>
    </citation>
    <scope>NUCLEOTIDE SEQUENCE [LARGE SCALE GENOMIC DNA]</scope>
    <source>
        <strain evidence="1 2">DSM 29318</strain>
    </source>
</reference>
<sequence length="97" mass="9995">MSPITYGPEAAERIALSALAFIAADEEIGGAFLGATGATADDLRAAATDPAFLVSVLDFLTGRDDWTFAFAEAEGLPPEAPLAARRALPGGEEVAWT</sequence>
<dbReference type="Proteomes" id="UP000238801">
    <property type="component" value="Unassembled WGS sequence"/>
</dbReference>
<dbReference type="InterPro" id="IPR021955">
    <property type="entry name" value="DUF3572"/>
</dbReference>